<evidence type="ECO:0000313" key="3">
    <source>
        <dbReference type="Proteomes" id="UP001367676"/>
    </source>
</evidence>
<evidence type="ECO:0000259" key="1">
    <source>
        <dbReference type="SMART" id="SM00587"/>
    </source>
</evidence>
<protein>
    <recommendedName>
        <fullName evidence="1">CHK kinase-like domain-containing protein</fullName>
    </recommendedName>
</protein>
<organism evidence="2 3">
    <name type="scientific">Parthenolecanium corni</name>
    <dbReference type="NCBI Taxonomy" id="536013"/>
    <lineage>
        <taxon>Eukaryota</taxon>
        <taxon>Metazoa</taxon>
        <taxon>Ecdysozoa</taxon>
        <taxon>Arthropoda</taxon>
        <taxon>Hexapoda</taxon>
        <taxon>Insecta</taxon>
        <taxon>Pterygota</taxon>
        <taxon>Neoptera</taxon>
        <taxon>Paraneoptera</taxon>
        <taxon>Hemiptera</taxon>
        <taxon>Sternorrhyncha</taxon>
        <taxon>Coccoidea</taxon>
        <taxon>Coccidae</taxon>
        <taxon>Parthenolecanium</taxon>
    </lineage>
</organism>
<sequence>MDPFVESVLEEILIKNNDVFGDQIKFMGFESSTSAPAGATGFQSNSIRGSIRYINKTGNLLMSPPLLLKCTPKEKFAAYKARLIQFTNEIFVYGHVLPFFSQLEASTQTSGLNEHLFSNTKTCRPQIQTMFPKFYGSSTRTHSQSTEVIIALEDLSHSNYKTAPQKSFLNFAHLSLMARSLGKFHAYSYFAKESNLKLFNAHAQPLTPINPMLLDEFPGLLTKIGSRGLIHLISQNEFLSSRPVIQNLLDNADQLCVRLLRNEHRNKWAVICHGDYLSTNVLFKYAGDQPIDMKIIDLAMATLSSPVIDLSFLLYINADQETRDLYWDKLIDEYCNGLSSLSVEVKSLPTRDDIIKEFHTKAFYAYLVAAIFLAFLLVEDMGQHIPSEYLDYELSEIPEDILVDMIMNLAGETGTKALGDILKDMLKRGFLNTSDENEQL</sequence>
<name>A0AAN9TC18_9HEMI</name>
<comment type="caution">
    <text evidence="2">The sequence shown here is derived from an EMBL/GenBank/DDBJ whole genome shotgun (WGS) entry which is preliminary data.</text>
</comment>
<reference evidence="2 3" key="1">
    <citation type="submission" date="2024-03" db="EMBL/GenBank/DDBJ databases">
        <title>Adaptation during the transition from Ophiocordyceps entomopathogen to insect associate is accompanied by gene loss and intensified selection.</title>
        <authorList>
            <person name="Ward C.M."/>
            <person name="Onetto C.A."/>
            <person name="Borneman A.R."/>
        </authorList>
    </citation>
    <scope>NUCLEOTIDE SEQUENCE [LARGE SCALE GENOMIC DNA]</scope>
    <source>
        <strain evidence="2">AWRI1</strain>
        <tissue evidence="2">Single Adult Female</tissue>
    </source>
</reference>
<dbReference type="EMBL" id="JBBCAQ010000034">
    <property type="protein sequence ID" value="KAK7580040.1"/>
    <property type="molecule type" value="Genomic_DNA"/>
</dbReference>
<gene>
    <name evidence="2" type="ORF">V9T40_000669</name>
</gene>
<dbReference type="Gene3D" id="3.90.1200.10">
    <property type="match status" value="1"/>
</dbReference>
<dbReference type="InterPro" id="IPR004119">
    <property type="entry name" value="EcKL"/>
</dbReference>
<accession>A0AAN9TC18</accession>
<dbReference type="Proteomes" id="UP001367676">
    <property type="component" value="Unassembled WGS sequence"/>
</dbReference>
<dbReference type="InterPro" id="IPR011009">
    <property type="entry name" value="Kinase-like_dom_sf"/>
</dbReference>
<proteinExistence type="predicted"/>
<feature type="domain" description="CHK kinase-like" evidence="1">
    <location>
        <begin position="150"/>
        <end position="344"/>
    </location>
</feature>
<dbReference type="SUPFAM" id="SSF56112">
    <property type="entry name" value="Protein kinase-like (PK-like)"/>
    <property type="match status" value="1"/>
</dbReference>
<dbReference type="SMART" id="SM00587">
    <property type="entry name" value="CHK"/>
    <property type="match status" value="1"/>
</dbReference>
<dbReference type="AlphaFoldDB" id="A0AAN9TC18"/>
<dbReference type="PANTHER" id="PTHR11012">
    <property type="entry name" value="PROTEIN KINASE-LIKE DOMAIN-CONTAINING"/>
    <property type="match status" value="1"/>
</dbReference>
<dbReference type="Pfam" id="PF02958">
    <property type="entry name" value="EcKL"/>
    <property type="match status" value="1"/>
</dbReference>
<evidence type="ECO:0000313" key="2">
    <source>
        <dbReference type="EMBL" id="KAK7580040.1"/>
    </source>
</evidence>
<dbReference type="PANTHER" id="PTHR11012:SF4">
    <property type="entry name" value="LD42035P"/>
    <property type="match status" value="1"/>
</dbReference>
<keyword evidence="3" id="KW-1185">Reference proteome</keyword>
<dbReference type="InterPro" id="IPR015897">
    <property type="entry name" value="CHK_kinase-like"/>
</dbReference>